<dbReference type="GO" id="GO:0006412">
    <property type="term" value="P:translation"/>
    <property type="evidence" value="ECO:0007669"/>
    <property type="project" value="UniProtKB-UniRule"/>
</dbReference>
<dbReference type="SUPFAM" id="SSF57829">
    <property type="entry name" value="Zn-binding ribosomal proteins"/>
    <property type="match status" value="1"/>
</dbReference>
<dbReference type="EMBL" id="FUWG01000014">
    <property type="protein sequence ID" value="SJZ61348.1"/>
    <property type="molecule type" value="Genomic_DNA"/>
</dbReference>
<dbReference type="Pfam" id="PF01783">
    <property type="entry name" value="Ribosomal_L32p"/>
    <property type="match status" value="1"/>
</dbReference>
<keyword evidence="7" id="KW-1185">Reference proteome</keyword>
<evidence type="ECO:0000313" key="7">
    <source>
        <dbReference type="Proteomes" id="UP000190423"/>
    </source>
</evidence>
<dbReference type="HAMAP" id="MF_00340">
    <property type="entry name" value="Ribosomal_bL32"/>
    <property type="match status" value="1"/>
</dbReference>
<keyword evidence="3 5" id="KW-0687">Ribonucleoprotein</keyword>
<evidence type="ECO:0000256" key="5">
    <source>
        <dbReference type="HAMAP-Rule" id="MF_00340"/>
    </source>
</evidence>
<accession>A0A1T4M3I1</accession>
<dbReference type="InterPro" id="IPR002677">
    <property type="entry name" value="Ribosomal_bL32"/>
</dbReference>
<organism evidence="6 7">
    <name type="scientific">Treponema porcinum</name>
    <dbReference type="NCBI Taxonomy" id="261392"/>
    <lineage>
        <taxon>Bacteria</taxon>
        <taxon>Pseudomonadati</taxon>
        <taxon>Spirochaetota</taxon>
        <taxon>Spirochaetia</taxon>
        <taxon>Spirochaetales</taxon>
        <taxon>Treponemataceae</taxon>
        <taxon>Treponema</taxon>
    </lineage>
</organism>
<dbReference type="STRING" id="261392.SAMN02745149_01810"/>
<evidence type="ECO:0000256" key="4">
    <source>
        <dbReference type="ARBA" id="ARBA00035178"/>
    </source>
</evidence>
<evidence type="ECO:0000256" key="2">
    <source>
        <dbReference type="ARBA" id="ARBA00022980"/>
    </source>
</evidence>
<dbReference type="RefSeq" id="WP_078933713.1">
    <property type="nucleotide sequence ID" value="NZ_FUWG01000014.1"/>
</dbReference>
<name>A0A1T4M3I1_TREPO</name>
<dbReference type="InterPro" id="IPR011332">
    <property type="entry name" value="Ribosomal_zn-bd"/>
</dbReference>
<proteinExistence type="inferred from homology"/>
<dbReference type="GeneID" id="78317091"/>
<dbReference type="OrthoDB" id="9812874at2"/>
<dbReference type="PANTHER" id="PTHR35534:SF1">
    <property type="entry name" value="LARGE RIBOSOMAL SUBUNIT PROTEIN BL32"/>
    <property type="match status" value="1"/>
</dbReference>
<protein>
    <recommendedName>
        <fullName evidence="4 5">Large ribosomal subunit protein bL32</fullName>
    </recommendedName>
</protein>
<evidence type="ECO:0000313" key="6">
    <source>
        <dbReference type="EMBL" id="SJZ61348.1"/>
    </source>
</evidence>
<dbReference type="GO" id="GO:0015934">
    <property type="term" value="C:large ribosomal subunit"/>
    <property type="evidence" value="ECO:0007669"/>
    <property type="project" value="InterPro"/>
</dbReference>
<keyword evidence="2 5" id="KW-0689">Ribosomal protein</keyword>
<evidence type="ECO:0000256" key="3">
    <source>
        <dbReference type="ARBA" id="ARBA00023274"/>
    </source>
</evidence>
<dbReference type="NCBIfam" id="TIGR01031">
    <property type="entry name" value="rpmF_bact"/>
    <property type="match status" value="1"/>
</dbReference>
<sequence length="62" mass="6920">MAVPRSKTSKAVTKRRQSINMKLKAPQLTECSNCGNLIQSHRVCPKCGFYRGRQIITPESNG</sequence>
<dbReference type="InterPro" id="IPR044957">
    <property type="entry name" value="Ribosomal_bL32_bact"/>
</dbReference>
<dbReference type="PANTHER" id="PTHR35534">
    <property type="entry name" value="50S RIBOSOMAL PROTEIN L32"/>
    <property type="match status" value="1"/>
</dbReference>
<dbReference type="AlphaFoldDB" id="A0A1T4M3I1"/>
<dbReference type="GO" id="GO:0003735">
    <property type="term" value="F:structural constituent of ribosome"/>
    <property type="evidence" value="ECO:0007669"/>
    <property type="project" value="InterPro"/>
</dbReference>
<gene>
    <name evidence="5" type="primary">rpmF</name>
    <name evidence="6" type="ORF">SAMN02745149_01810</name>
</gene>
<comment type="similarity">
    <text evidence="1 5">Belongs to the bacterial ribosomal protein bL32 family.</text>
</comment>
<evidence type="ECO:0000256" key="1">
    <source>
        <dbReference type="ARBA" id="ARBA00008560"/>
    </source>
</evidence>
<reference evidence="6 7" key="1">
    <citation type="submission" date="2017-02" db="EMBL/GenBank/DDBJ databases">
        <authorList>
            <person name="Peterson S.W."/>
        </authorList>
    </citation>
    <scope>NUCLEOTIDE SEQUENCE [LARGE SCALE GENOMIC DNA]</scope>
    <source>
        <strain evidence="6 7">ATCC BAA-908</strain>
    </source>
</reference>
<dbReference type="Proteomes" id="UP000190423">
    <property type="component" value="Unassembled WGS sequence"/>
</dbReference>